<dbReference type="PATRIC" id="fig|1162668.3.peg.1397"/>
<feature type="compositionally biased region" description="Low complexity" evidence="3">
    <location>
        <begin position="1"/>
        <end position="12"/>
    </location>
</feature>
<reference evidence="6" key="2">
    <citation type="submission" date="2012-03" db="EMBL/GenBank/DDBJ databases">
        <title>The complete genome sequence of the pioneer microbe on fresh volcanic deposit, Leptospirillum ferrooxidans strain C2-3.</title>
        <authorList>
            <person name="Fujimura R."/>
            <person name="Sato Y."/>
            <person name="Nishizawa T."/>
            <person name="Nanba K."/>
            <person name="Oshima K."/>
            <person name="Hattori M."/>
            <person name="Kamijo T."/>
            <person name="Ohta H."/>
        </authorList>
    </citation>
    <scope>NUCLEOTIDE SEQUENCE [LARGE SCALE GENOMIC DNA]</scope>
    <source>
        <strain evidence="6">C2-3</strain>
    </source>
</reference>
<dbReference type="Gene3D" id="3.30.930.10">
    <property type="entry name" value="Bira Bifunctional Protein, Domain 2"/>
    <property type="match status" value="1"/>
</dbReference>
<dbReference type="Proteomes" id="UP000007382">
    <property type="component" value="Chromosome"/>
</dbReference>
<dbReference type="InterPro" id="IPR041715">
    <property type="entry name" value="HisRS-like_core"/>
</dbReference>
<dbReference type="OrthoDB" id="9769617at2"/>
<evidence type="ECO:0000256" key="3">
    <source>
        <dbReference type="SAM" id="MobiDB-lite"/>
    </source>
</evidence>
<proteinExistence type="predicted"/>
<dbReference type="KEGG" id="lfc:LFE_1202"/>
<feature type="region of interest" description="Disordered" evidence="3">
    <location>
        <begin position="1"/>
        <end position="28"/>
    </location>
</feature>
<gene>
    <name evidence="5" type="ordered locus">LFE_1202</name>
</gene>
<evidence type="ECO:0000256" key="2">
    <source>
        <dbReference type="ARBA" id="ARBA00017399"/>
    </source>
</evidence>
<accession>I0INN8</accession>
<comment type="subunit">
    <text evidence="1">Homodimer.</text>
</comment>
<dbReference type="InterPro" id="IPR006195">
    <property type="entry name" value="aa-tRNA-synth_II"/>
</dbReference>
<dbReference type="PANTHER" id="PTHR43707">
    <property type="entry name" value="HISTIDYL-TRNA SYNTHETASE"/>
    <property type="match status" value="1"/>
</dbReference>
<feature type="domain" description="Aminoacyl-transfer RNA synthetases class-II family profile" evidence="4">
    <location>
        <begin position="35"/>
        <end position="391"/>
    </location>
</feature>
<dbReference type="GO" id="GO:0006427">
    <property type="term" value="P:histidyl-tRNA aminoacylation"/>
    <property type="evidence" value="ECO:0007669"/>
    <property type="project" value="TreeGrafter"/>
</dbReference>
<evidence type="ECO:0000313" key="6">
    <source>
        <dbReference type="Proteomes" id="UP000007382"/>
    </source>
</evidence>
<dbReference type="SMR" id="I0INN8"/>
<organism evidence="5 6">
    <name type="scientific">Leptospirillum ferrooxidans (strain C2-3)</name>
    <dbReference type="NCBI Taxonomy" id="1162668"/>
    <lineage>
        <taxon>Bacteria</taxon>
        <taxon>Pseudomonadati</taxon>
        <taxon>Nitrospirota</taxon>
        <taxon>Nitrospiria</taxon>
        <taxon>Nitrospirales</taxon>
        <taxon>Nitrospiraceae</taxon>
        <taxon>Leptospirillum</taxon>
    </lineage>
</organism>
<dbReference type="PANTHER" id="PTHR43707:SF1">
    <property type="entry name" value="HISTIDINE--TRNA LIGASE, MITOCHONDRIAL-RELATED"/>
    <property type="match status" value="1"/>
</dbReference>
<dbReference type="AlphaFoldDB" id="I0INN8"/>
<protein>
    <recommendedName>
        <fullName evidence="2">Histidine--tRNA ligase</fullName>
    </recommendedName>
</protein>
<dbReference type="Pfam" id="PF13393">
    <property type="entry name" value="tRNA-synt_His"/>
    <property type="match status" value="1"/>
</dbReference>
<sequence length="460" mass="51492">MSKNSQKSQNSSRLEKRGLTPKGVGPLFSGNPTFRRKVAGELLDLFKQRGYREIALPAFEYLDALRPGIDPALLEKAYTIQDRTSGHVLILRPDATAQIARLLAHAIDSGFDDLRFSYSTTVFRHEDHHVLERELFQAGVEYWGNASVWGDWEVIHLCLQGARKLAIWDPTLVLSHQGLQTSILDLIASLAPEVSRQELSRLFYAHDSGSLTKAIQEGSSKNILPSGKLKIFTETLAFFLRNVICLPETISSLESLISCLPQDQVDESFLSLVKEWTYGPSEIVLDLALAPVGPYYSGMFFHLYTPGSTREIASGGRYDKLPALFGANIPATGFAFHLNRIDDSTSIGKEIRDQEEIHFLVQPEDSGSYHLIEKLISGLTQNRPPVRILYPQDFPGNKDLKLLEPSYFERFPNVSEVIFKKGDDFISFLKNGSSHRISQAEHSSSEDPILHRQGHPSNPS</sequence>
<dbReference type="RefSeq" id="WP_014449376.1">
    <property type="nucleotide sequence ID" value="NC_017094.1"/>
</dbReference>
<evidence type="ECO:0000256" key="1">
    <source>
        <dbReference type="ARBA" id="ARBA00011738"/>
    </source>
</evidence>
<reference evidence="5 6" key="1">
    <citation type="journal article" date="2012" name="J. Bacteriol.">
        <title>Complete Genome Sequence of Leptospirillum ferrooxidans Strain C2-3, Isolated from a Fresh Volcanic Ash Deposit on the Island of Miyake, Japan.</title>
        <authorList>
            <person name="Fujimura R."/>
            <person name="Sato Y."/>
            <person name="Nishizawa T."/>
            <person name="Oshima K."/>
            <person name="Kim S.-W."/>
            <person name="Hattori M."/>
            <person name="Kamijo T."/>
            <person name="Ohta H."/>
        </authorList>
    </citation>
    <scope>NUCLEOTIDE SEQUENCE [LARGE SCALE GENOMIC DNA]</scope>
    <source>
        <strain evidence="5 6">C2-3</strain>
    </source>
</reference>
<keyword evidence="6" id="KW-1185">Reference proteome</keyword>
<dbReference type="GO" id="GO:0004821">
    <property type="term" value="F:histidine-tRNA ligase activity"/>
    <property type="evidence" value="ECO:0007669"/>
    <property type="project" value="TreeGrafter"/>
</dbReference>
<dbReference type="InterPro" id="IPR045864">
    <property type="entry name" value="aa-tRNA-synth_II/BPL/LPL"/>
</dbReference>
<dbReference type="PROSITE" id="PS50862">
    <property type="entry name" value="AA_TRNA_LIGASE_II"/>
    <property type="match status" value="1"/>
</dbReference>
<dbReference type="EMBL" id="AP012342">
    <property type="protein sequence ID" value="BAM06887.1"/>
    <property type="molecule type" value="Genomic_DNA"/>
</dbReference>
<dbReference type="SUPFAM" id="SSF55681">
    <property type="entry name" value="Class II aaRS and biotin synthetases"/>
    <property type="match status" value="1"/>
</dbReference>
<name>I0INN8_LEPFC</name>
<evidence type="ECO:0000259" key="4">
    <source>
        <dbReference type="PROSITE" id="PS50862"/>
    </source>
</evidence>
<dbReference type="STRING" id="1162668.LFE_1202"/>
<feature type="region of interest" description="Disordered" evidence="3">
    <location>
        <begin position="437"/>
        <end position="460"/>
    </location>
</feature>
<dbReference type="GO" id="GO:0005737">
    <property type="term" value="C:cytoplasm"/>
    <property type="evidence" value="ECO:0007669"/>
    <property type="project" value="InterPro"/>
</dbReference>
<dbReference type="InterPro" id="IPR004516">
    <property type="entry name" value="HisRS/HisZ"/>
</dbReference>
<dbReference type="HOGENOM" id="CLU_025113_0_2_0"/>
<evidence type="ECO:0000313" key="5">
    <source>
        <dbReference type="EMBL" id="BAM06887.1"/>
    </source>
</evidence>
<dbReference type="eggNOG" id="COG3705">
    <property type="taxonomic scope" value="Bacteria"/>
</dbReference>